<dbReference type="EMBL" id="QGMK01003356">
    <property type="protein sequence ID" value="TVY53080.1"/>
    <property type="molecule type" value="Genomic_DNA"/>
</dbReference>
<comment type="caution">
    <text evidence="1">The sequence shown here is derived from an EMBL/GenBank/DDBJ whole genome shotgun (WGS) entry which is preliminary data.</text>
</comment>
<evidence type="ECO:0000313" key="2">
    <source>
        <dbReference type="Proteomes" id="UP000469558"/>
    </source>
</evidence>
<gene>
    <name evidence="1" type="ORF">LSUE1_G010275</name>
</gene>
<dbReference type="OrthoDB" id="3502101at2759"/>
<keyword evidence="2" id="KW-1185">Reference proteome</keyword>
<dbReference type="Proteomes" id="UP000469558">
    <property type="component" value="Unassembled WGS sequence"/>
</dbReference>
<accession>A0A8T9BUW0</accession>
<evidence type="ECO:0000313" key="1">
    <source>
        <dbReference type="EMBL" id="TVY53080.1"/>
    </source>
</evidence>
<organism evidence="1 2">
    <name type="scientific">Lachnellula suecica</name>
    <dbReference type="NCBI Taxonomy" id="602035"/>
    <lineage>
        <taxon>Eukaryota</taxon>
        <taxon>Fungi</taxon>
        <taxon>Dikarya</taxon>
        <taxon>Ascomycota</taxon>
        <taxon>Pezizomycotina</taxon>
        <taxon>Leotiomycetes</taxon>
        <taxon>Helotiales</taxon>
        <taxon>Lachnaceae</taxon>
        <taxon>Lachnellula</taxon>
    </lineage>
</organism>
<reference evidence="1 2" key="1">
    <citation type="submission" date="2018-05" db="EMBL/GenBank/DDBJ databases">
        <title>Genome sequencing and assembly of the regulated plant pathogen Lachnellula willkommii and related sister species for the development of diagnostic species identification markers.</title>
        <authorList>
            <person name="Giroux E."/>
            <person name="Bilodeau G."/>
        </authorList>
    </citation>
    <scope>NUCLEOTIDE SEQUENCE [LARGE SCALE GENOMIC DNA]</scope>
    <source>
        <strain evidence="1 2">CBS 268.59</strain>
    </source>
</reference>
<proteinExistence type="predicted"/>
<protein>
    <submittedName>
        <fullName evidence="1">Uncharacterized protein</fullName>
    </submittedName>
</protein>
<sequence>MSAEHNHTEEDRLEYDNTDHFTCPLCFKTISATRPPIFNADNCSCVEVAAFSTSMQRTHPSPYQWTPRYDSSPDVYQQYRPESYASSNRSVPSPEGVENTQPNFNISTDFLPLAPEAGLGEAQHRRISSFQMDLSYQMRRFLAEQEYDPSIYAPTPAPSVTGFLSQETHILSQAAEKGSKRSKE</sequence>
<name>A0A8T9BUW0_9HELO</name>
<feature type="non-terminal residue" evidence="1">
    <location>
        <position position="184"/>
    </location>
</feature>
<dbReference type="AlphaFoldDB" id="A0A8T9BUW0"/>